<dbReference type="Proteomes" id="UP000600080">
    <property type="component" value="Unassembled WGS sequence"/>
</dbReference>
<evidence type="ECO:0000313" key="5">
    <source>
        <dbReference type="Proteomes" id="UP000600080"/>
    </source>
</evidence>
<feature type="region of interest" description="Disordered" evidence="1">
    <location>
        <begin position="45"/>
        <end position="72"/>
    </location>
</feature>
<evidence type="ECO:0000256" key="2">
    <source>
        <dbReference type="SAM" id="SignalP"/>
    </source>
</evidence>
<feature type="compositionally biased region" description="Basic and acidic residues" evidence="1">
    <location>
        <begin position="48"/>
        <end position="60"/>
    </location>
</feature>
<dbReference type="PANTHER" id="PTHR37981:SF1">
    <property type="entry name" value="SGNH HYDROLASE-TYPE ESTERASE DOMAIN-CONTAINING PROTEIN"/>
    <property type="match status" value="1"/>
</dbReference>
<dbReference type="GeneID" id="301546218"/>
<gene>
    <name evidence="4" type="ORF">GCM10012285_03080</name>
</gene>
<evidence type="ECO:0000313" key="4">
    <source>
        <dbReference type="EMBL" id="GGN32705.1"/>
    </source>
</evidence>
<feature type="chain" id="PRO_5046180189" description="SGNH hydrolase-type esterase domain-containing protein" evidence="2">
    <location>
        <begin position="24"/>
        <end position="370"/>
    </location>
</feature>
<dbReference type="InterPro" id="IPR013830">
    <property type="entry name" value="SGNH_hydro"/>
</dbReference>
<evidence type="ECO:0000256" key="1">
    <source>
        <dbReference type="SAM" id="MobiDB-lite"/>
    </source>
</evidence>
<accession>A0ABQ2IX61</accession>
<dbReference type="PANTHER" id="PTHR37981">
    <property type="entry name" value="LIPASE 2"/>
    <property type="match status" value="1"/>
</dbReference>
<feature type="signal peptide" evidence="2">
    <location>
        <begin position="1"/>
        <end position="23"/>
    </location>
</feature>
<organism evidence="4 5">
    <name type="scientific">Streptomyces kronopolitis</name>
    <dbReference type="NCBI Taxonomy" id="1612435"/>
    <lineage>
        <taxon>Bacteria</taxon>
        <taxon>Bacillati</taxon>
        <taxon>Actinomycetota</taxon>
        <taxon>Actinomycetes</taxon>
        <taxon>Kitasatosporales</taxon>
        <taxon>Streptomycetaceae</taxon>
        <taxon>Streptomyces</taxon>
    </lineage>
</organism>
<dbReference type="EMBL" id="BMND01000001">
    <property type="protein sequence ID" value="GGN32705.1"/>
    <property type="molecule type" value="Genomic_DNA"/>
</dbReference>
<proteinExistence type="predicted"/>
<dbReference type="InterPro" id="IPR037460">
    <property type="entry name" value="SEST-like"/>
</dbReference>
<dbReference type="SUPFAM" id="SSF52266">
    <property type="entry name" value="SGNH hydrolase"/>
    <property type="match status" value="1"/>
</dbReference>
<dbReference type="RefSeq" id="WP_229699616.1">
    <property type="nucleotide sequence ID" value="NZ_BMND01000001.1"/>
</dbReference>
<protein>
    <recommendedName>
        <fullName evidence="3">SGNH hydrolase-type esterase domain-containing protein</fullName>
    </recommendedName>
</protein>
<keyword evidence="5" id="KW-1185">Reference proteome</keyword>
<feature type="domain" description="SGNH hydrolase-type esterase" evidence="3">
    <location>
        <begin position="91"/>
        <end position="334"/>
    </location>
</feature>
<dbReference type="Gene3D" id="3.40.50.1110">
    <property type="entry name" value="SGNH hydrolase"/>
    <property type="match status" value="1"/>
</dbReference>
<comment type="caution">
    <text evidence="4">The sequence shown here is derived from an EMBL/GenBank/DDBJ whole genome shotgun (WGS) entry which is preliminary data.</text>
</comment>
<reference evidence="5" key="1">
    <citation type="journal article" date="2019" name="Int. J. Syst. Evol. Microbiol.">
        <title>The Global Catalogue of Microorganisms (GCM) 10K type strain sequencing project: providing services to taxonomists for standard genome sequencing and annotation.</title>
        <authorList>
            <consortium name="The Broad Institute Genomics Platform"/>
            <consortium name="The Broad Institute Genome Sequencing Center for Infectious Disease"/>
            <person name="Wu L."/>
            <person name="Ma J."/>
        </authorList>
    </citation>
    <scope>NUCLEOTIDE SEQUENCE [LARGE SCALE GENOMIC DNA]</scope>
    <source>
        <strain evidence="5">CGMCC 4.7323</strain>
    </source>
</reference>
<evidence type="ECO:0000259" key="3">
    <source>
        <dbReference type="Pfam" id="PF13472"/>
    </source>
</evidence>
<keyword evidence="2" id="KW-0732">Signal</keyword>
<dbReference type="InterPro" id="IPR036514">
    <property type="entry name" value="SGNH_hydro_sf"/>
</dbReference>
<sequence>MPRVLALLGLAAATCVAPAPAEAAPAGPTAVVSLGDSYIAGNAGRWRGNSDDPFGDRSGTDRAAVPNGYDPATVYGTTDGGCFRSDVAEIRRTGIPVDQALNLACSGAESPNIWRSAHGGQPLEGERPQADALAEVARSHRVQLVVLSVGGNDIGFGDILQACMTGYLTGTGSCHTAQQARVQTRFAPAMAAVDRSVKEIRAVMSGAGYAPADYHLVVQSYPSPLPRGAEMRYPESGARTYEGCPMFDADLDWARDTLMPRITDGLRAVAQANGTDFLDLSDALQGREVCSRNSHMADATHPPSATGSDWARYFNTGALQGELKESLHPNAYGQLALGRCLGRLWNAGGGSRKCRNTPGQGYDGMYLTTG</sequence>
<name>A0ABQ2IX61_9ACTN</name>
<dbReference type="Pfam" id="PF13472">
    <property type="entry name" value="Lipase_GDSL_2"/>
    <property type="match status" value="1"/>
</dbReference>